<proteinExistence type="inferred from homology"/>
<dbReference type="InterPro" id="IPR014001">
    <property type="entry name" value="Helicase_ATP-bd"/>
</dbReference>
<reference evidence="11 12" key="1">
    <citation type="submission" date="2015-01" db="EMBL/GenBank/DDBJ databases">
        <title>Rufibacter sp./DG31D/ whole genome sequencing.</title>
        <authorList>
            <person name="Kim M.K."/>
            <person name="Srinivasan S."/>
            <person name="Lee J.-J."/>
        </authorList>
    </citation>
    <scope>NUCLEOTIDE SEQUENCE [LARGE SCALE GENOMIC DNA]</scope>
    <source>
        <strain evidence="11 12">DG31D</strain>
    </source>
</reference>
<dbReference type="InterPro" id="IPR001650">
    <property type="entry name" value="Helicase_C-like"/>
</dbReference>
<dbReference type="AlphaFoldDB" id="A0A0H4VIX3"/>
<dbReference type="EMBL" id="CP010777">
    <property type="protein sequence ID" value="AKQ45343.1"/>
    <property type="molecule type" value="Genomic_DNA"/>
</dbReference>
<evidence type="ECO:0000259" key="8">
    <source>
        <dbReference type="PROSITE" id="PS51192"/>
    </source>
</evidence>
<dbReference type="Gene3D" id="3.40.50.300">
    <property type="entry name" value="P-loop containing nucleotide triphosphate hydrolases"/>
    <property type="match status" value="2"/>
</dbReference>
<dbReference type="PROSITE" id="PS51194">
    <property type="entry name" value="HELICASE_CTER"/>
    <property type="match status" value="1"/>
</dbReference>
<dbReference type="RefSeq" id="WP_048920213.1">
    <property type="nucleotide sequence ID" value="NZ_CP010777.1"/>
</dbReference>
<feature type="domain" description="Helicase ATP-binding" evidence="8">
    <location>
        <begin position="32"/>
        <end position="207"/>
    </location>
</feature>
<dbReference type="STRING" id="1379910.TH63_06365"/>
<dbReference type="SUPFAM" id="SSF52540">
    <property type="entry name" value="P-loop containing nucleoside triphosphate hydrolases"/>
    <property type="match status" value="1"/>
</dbReference>
<evidence type="ECO:0000256" key="2">
    <source>
        <dbReference type="ARBA" id="ARBA00022801"/>
    </source>
</evidence>
<accession>A0A0H4VIX3</accession>
<evidence type="ECO:0000259" key="9">
    <source>
        <dbReference type="PROSITE" id="PS51194"/>
    </source>
</evidence>
<evidence type="ECO:0000256" key="1">
    <source>
        <dbReference type="ARBA" id="ARBA00022741"/>
    </source>
</evidence>
<dbReference type="SMART" id="SM00487">
    <property type="entry name" value="DEXDc"/>
    <property type="match status" value="1"/>
</dbReference>
<dbReference type="GO" id="GO:0003676">
    <property type="term" value="F:nucleic acid binding"/>
    <property type="evidence" value="ECO:0007669"/>
    <property type="project" value="InterPro"/>
</dbReference>
<sequence>MSFAQLGLSPALVKAVAAQKFPTPTPVQEGVIPEVLKGRDVLGIAQTGSGKTAAYALPILDRMQTNRAFRNRYVKTLVLVPTRELALQVGEVFLGFSAHMPISIKTLSVFGGVSINPQMMKLQGTDILVATPGRLLDLVEQKAVHLSEVETLVLDEADKMLNLGFEEEMRQILALLPKKRQNLLFSATLDNKVNAIQETLLREPVIIEIKEEESTVSNLITEIAYLVDTERKGPFLRYLIKHHQMKQVLVFVSATKRADHLVTKLATNGIKAVALHSGKSQGARTEALALFKKGKVQVLVATDLAARGIDVPELPHVINYDLPRSSKDYVHRIGRTGRAEATGEAITIVTPEDAHHFKIIQKQTKRTITTQETKEIDLKGF</sequence>
<dbReference type="SMART" id="SM00490">
    <property type="entry name" value="HELICc"/>
    <property type="match status" value="1"/>
</dbReference>
<evidence type="ECO:0000256" key="4">
    <source>
        <dbReference type="ARBA" id="ARBA00022840"/>
    </source>
</evidence>
<evidence type="ECO:0000313" key="12">
    <source>
        <dbReference type="Proteomes" id="UP000036458"/>
    </source>
</evidence>
<comment type="similarity">
    <text evidence="5 7">Belongs to the DEAD box helicase family.</text>
</comment>
<gene>
    <name evidence="11" type="ORF">TH63_06365</name>
</gene>
<feature type="domain" description="DEAD-box RNA helicase Q" evidence="10">
    <location>
        <begin position="1"/>
        <end position="29"/>
    </location>
</feature>
<evidence type="ECO:0000256" key="7">
    <source>
        <dbReference type="RuleBase" id="RU000492"/>
    </source>
</evidence>
<keyword evidence="3 7" id="KW-0347">Helicase</keyword>
<dbReference type="PROSITE" id="PS00039">
    <property type="entry name" value="DEAD_ATP_HELICASE"/>
    <property type="match status" value="1"/>
</dbReference>
<name>A0A0H4VIX3_9BACT</name>
<dbReference type="InterPro" id="IPR044742">
    <property type="entry name" value="DEAD/DEAH_RhlB"/>
</dbReference>
<evidence type="ECO:0000259" key="10">
    <source>
        <dbReference type="PROSITE" id="PS51195"/>
    </source>
</evidence>
<dbReference type="Pfam" id="PF00271">
    <property type="entry name" value="Helicase_C"/>
    <property type="match status" value="1"/>
</dbReference>
<dbReference type="InterPro" id="IPR000629">
    <property type="entry name" value="RNA-helicase_DEAD-box_CS"/>
</dbReference>
<dbReference type="GO" id="GO:0005524">
    <property type="term" value="F:ATP binding"/>
    <property type="evidence" value="ECO:0007669"/>
    <property type="project" value="UniProtKB-KW"/>
</dbReference>
<dbReference type="CDD" id="cd00268">
    <property type="entry name" value="DEADc"/>
    <property type="match status" value="1"/>
</dbReference>
<dbReference type="InterPro" id="IPR050079">
    <property type="entry name" value="DEAD_box_RNA_helicase"/>
</dbReference>
<dbReference type="GO" id="GO:0003724">
    <property type="term" value="F:RNA helicase activity"/>
    <property type="evidence" value="ECO:0007669"/>
    <property type="project" value="InterPro"/>
</dbReference>
<dbReference type="InterPro" id="IPR014014">
    <property type="entry name" value="RNA_helicase_DEAD_Q_motif"/>
</dbReference>
<evidence type="ECO:0000256" key="3">
    <source>
        <dbReference type="ARBA" id="ARBA00022806"/>
    </source>
</evidence>
<dbReference type="GO" id="GO:0016787">
    <property type="term" value="F:hydrolase activity"/>
    <property type="evidence" value="ECO:0007669"/>
    <property type="project" value="UniProtKB-KW"/>
</dbReference>
<dbReference type="Pfam" id="PF00270">
    <property type="entry name" value="DEAD"/>
    <property type="match status" value="1"/>
</dbReference>
<dbReference type="CDD" id="cd18787">
    <property type="entry name" value="SF2_C_DEAD"/>
    <property type="match status" value="1"/>
</dbReference>
<evidence type="ECO:0000256" key="6">
    <source>
        <dbReference type="PROSITE-ProRule" id="PRU00552"/>
    </source>
</evidence>
<protein>
    <submittedName>
        <fullName evidence="11">RNA helicase</fullName>
    </submittedName>
</protein>
<evidence type="ECO:0000313" key="11">
    <source>
        <dbReference type="EMBL" id="AKQ45343.1"/>
    </source>
</evidence>
<dbReference type="PROSITE" id="PS51192">
    <property type="entry name" value="HELICASE_ATP_BIND_1"/>
    <property type="match status" value="1"/>
</dbReference>
<dbReference type="PANTHER" id="PTHR47959:SF2">
    <property type="entry name" value="ATP-DEPENDENT RNA HELICASE DEAD BOX FAMILY"/>
    <property type="match status" value="1"/>
</dbReference>
<keyword evidence="4 7" id="KW-0067">ATP-binding</keyword>
<dbReference type="KEGG" id="ruf:TH63_06365"/>
<dbReference type="GO" id="GO:0005829">
    <property type="term" value="C:cytosol"/>
    <property type="evidence" value="ECO:0007669"/>
    <property type="project" value="TreeGrafter"/>
</dbReference>
<feature type="domain" description="Helicase C-terminal" evidence="9">
    <location>
        <begin position="234"/>
        <end position="379"/>
    </location>
</feature>
<dbReference type="PATRIC" id="fig|1379910.4.peg.1390"/>
<dbReference type="PROSITE" id="PS51195">
    <property type="entry name" value="Q_MOTIF"/>
    <property type="match status" value="1"/>
</dbReference>
<dbReference type="OrthoDB" id="974172at2"/>
<keyword evidence="1 7" id="KW-0547">Nucleotide-binding</keyword>
<dbReference type="Proteomes" id="UP000036458">
    <property type="component" value="Chromosome"/>
</dbReference>
<organism evidence="11 12">
    <name type="scientific">Rufibacter radiotolerans</name>
    <dbReference type="NCBI Taxonomy" id="1379910"/>
    <lineage>
        <taxon>Bacteria</taxon>
        <taxon>Pseudomonadati</taxon>
        <taxon>Bacteroidota</taxon>
        <taxon>Cytophagia</taxon>
        <taxon>Cytophagales</taxon>
        <taxon>Hymenobacteraceae</taxon>
        <taxon>Rufibacter</taxon>
    </lineage>
</organism>
<dbReference type="PANTHER" id="PTHR47959">
    <property type="entry name" value="ATP-DEPENDENT RNA HELICASE RHLE-RELATED"/>
    <property type="match status" value="1"/>
</dbReference>
<feature type="short sequence motif" description="Q motif" evidence="6">
    <location>
        <begin position="1"/>
        <end position="29"/>
    </location>
</feature>
<keyword evidence="2 7" id="KW-0378">Hydrolase</keyword>
<dbReference type="InterPro" id="IPR027417">
    <property type="entry name" value="P-loop_NTPase"/>
</dbReference>
<keyword evidence="12" id="KW-1185">Reference proteome</keyword>
<evidence type="ECO:0000256" key="5">
    <source>
        <dbReference type="ARBA" id="ARBA00038437"/>
    </source>
</evidence>
<dbReference type="InterPro" id="IPR011545">
    <property type="entry name" value="DEAD/DEAH_box_helicase_dom"/>
</dbReference>